<evidence type="ECO:0000256" key="1">
    <source>
        <dbReference type="SAM" id="Phobius"/>
    </source>
</evidence>
<proteinExistence type="predicted"/>
<evidence type="ECO:0000313" key="3">
    <source>
        <dbReference type="Proteomes" id="UP000012317"/>
    </source>
</evidence>
<dbReference type="EMBL" id="APLF01000009">
    <property type="protein sequence ID" value="EMY80694.1"/>
    <property type="molecule type" value="Genomic_DNA"/>
</dbReference>
<comment type="caution">
    <text evidence="2">The sequence shown here is derived from an EMBL/GenBank/DDBJ whole genome shotgun (WGS) entry which is preliminary data.</text>
</comment>
<dbReference type="eggNOG" id="ENOG5032C4F">
    <property type="taxonomic scope" value="Bacteria"/>
</dbReference>
<dbReference type="RefSeq" id="WP_003440418.1">
    <property type="nucleotide sequence ID" value="NZ_APLF01000009.1"/>
</dbReference>
<feature type="transmembrane region" description="Helical" evidence="1">
    <location>
        <begin position="12"/>
        <end position="30"/>
    </location>
</feature>
<dbReference type="InterPro" id="IPR045749">
    <property type="entry name" value="DUF6090"/>
</dbReference>
<keyword evidence="1" id="KW-0812">Transmembrane</keyword>
<keyword evidence="3" id="KW-1185">Reference proteome</keyword>
<keyword evidence="1" id="KW-1133">Transmembrane helix</keyword>
<accession>N1WU88</accession>
<name>N1WU88_9FLAO</name>
<keyword evidence="1" id="KW-0472">Membrane</keyword>
<sequence length="240" mass="27874">METGKTTKYFKYAIGEIVLVVIGILIALQINNWNENRKATIEETAILESLYENLILANQQSEVLITDEKTLKQLLIRVLRVETKPVEIEKHTISDSIFKSAVWDLQSDLPIINTYVNLKNSNKISLIKSKTINEKFTDLDFHFNKLNDALEDRLSVHQIRIDDILEKDVNFILLIKSNVQEISTVNESPNNYEEILKDKRIRNLLGMKLDFTQDVIDRRVALDKEMEYLTSLIVIELNNR</sequence>
<gene>
    <name evidence="2" type="ORF">pgond44_09026</name>
</gene>
<evidence type="ECO:0000313" key="2">
    <source>
        <dbReference type="EMBL" id="EMY80694.1"/>
    </source>
</evidence>
<dbReference type="STRING" id="1189619.pgond44_09026"/>
<reference evidence="2 3" key="1">
    <citation type="journal article" date="2014" name="Genome Biol. Evol.">
        <title>Extensive gene acquisition in the extremely psychrophilic bacterial species Psychroflexus torquis and the link to sea-ice ecosystem specialism.</title>
        <authorList>
            <person name="Feng S."/>
            <person name="Powell S.M."/>
            <person name="Wilson R."/>
            <person name="Bowman J.P."/>
        </authorList>
    </citation>
    <scope>NUCLEOTIDE SEQUENCE [LARGE SCALE GENOMIC DNA]</scope>
    <source>
        <strain evidence="2 3">ACAM 44</strain>
    </source>
</reference>
<dbReference type="PATRIC" id="fig|1189619.4.peg.1859"/>
<dbReference type="Proteomes" id="UP000012317">
    <property type="component" value="Unassembled WGS sequence"/>
</dbReference>
<dbReference type="Pfam" id="PF19578">
    <property type="entry name" value="DUF6090"/>
    <property type="match status" value="1"/>
</dbReference>
<dbReference type="AlphaFoldDB" id="N1WU88"/>
<organism evidence="2 3">
    <name type="scientific">Psychroflexus gondwanensis ACAM 44</name>
    <dbReference type="NCBI Taxonomy" id="1189619"/>
    <lineage>
        <taxon>Bacteria</taxon>
        <taxon>Pseudomonadati</taxon>
        <taxon>Bacteroidota</taxon>
        <taxon>Flavobacteriia</taxon>
        <taxon>Flavobacteriales</taxon>
        <taxon>Flavobacteriaceae</taxon>
        <taxon>Psychroflexus</taxon>
    </lineage>
</organism>
<protein>
    <submittedName>
        <fullName evidence="2">Uncharacterized protein</fullName>
    </submittedName>
</protein>